<gene>
    <name evidence="2" type="ORF">fugu_007072</name>
</gene>
<proteinExistence type="predicted"/>
<comment type="caution">
    <text evidence="2">The sequence shown here is derived from an EMBL/GenBank/DDBJ whole genome shotgun (WGS) entry which is preliminary data.</text>
</comment>
<evidence type="ECO:0000313" key="3">
    <source>
        <dbReference type="Proteomes" id="UP000516260"/>
    </source>
</evidence>
<feature type="compositionally biased region" description="Pro residues" evidence="1">
    <location>
        <begin position="1"/>
        <end position="19"/>
    </location>
</feature>
<reference evidence="2 3" key="1">
    <citation type="submission" date="2019-04" db="EMBL/GenBank/DDBJ databases">
        <title>The sequence and de novo assembly of Takifugu bimaculatus genome using PacBio and Hi-C technologies.</title>
        <authorList>
            <person name="Xu P."/>
            <person name="Liu B."/>
            <person name="Zhou Z."/>
        </authorList>
    </citation>
    <scope>NUCLEOTIDE SEQUENCE [LARGE SCALE GENOMIC DNA]</scope>
    <source>
        <strain evidence="2">TB-2018</strain>
        <tissue evidence="2">Muscle</tissue>
    </source>
</reference>
<keyword evidence="3" id="KW-1185">Reference proteome</keyword>
<sequence>MVSPAPPGNPGPAGPPGPPGLGGNFAAQMAGGVLWALVVRLDLLELLGHRVSRVPLVRLESLVQLDQWDLVDQPDLLGKLEVMGRPVNPEKLANVDLRGLRELVDSLELPDFLESKDTEVTLVWMALRENLVLQEPKVRLALLGRMVLLDRWALVVCLVRGGVLEQRELQVLEETMAYPVLLAHRGLWVQLELPASQDLQEQREKPDLLETAELKDNRDPAERLALRDLLDLLEHRATLVLMVFLEQKDLLVVLVLLVPLDSLDLVDHLDHRELLVLWGQKDNLVTLVSLASKGRRDPRESLAHLVHKVPLALLVKKAREVLEENLEVPDPLDLPEREELLVTVVSRVRMGLLVERVPLVTVVFLALLGLKVLVGTRDALENLASLEPE</sequence>
<feature type="region of interest" description="Disordered" evidence="1">
    <location>
        <begin position="1"/>
        <end position="20"/>
    </location>
</feature>
<organism evidence="2 3">
    <name type="scientific">Takifugu bimaculatus</name>
    <dbReference type="NCBI Taxonomy" id="433685"/>
    <lineage>
        <taxon>Eukaryota</taxon>
        <taxon>Metazoa</taxon>
        <taxon>Chordata</taxon>
        <taxon>Craniata</taxon>
        <taxon>Vertebrata</taxon>
        <taxon>Euteleostomi</taxon>
        <taxon>Actinopterygii</taxon>
        <taxon>Neopterygii</taxon>
        <taxon>Teleostei</taxon>
        <taxon>Neoteleostei</taxon>
        <taxon>Acanthomorphata</taxon>
        <taxon>Eupercaria</taxon>
        <taxon>Tetraodontiformes</taxon>
        <taxon>Tetradontoidea</taxon>
        <taxon>Tetraodontidae</taxon>
        <taxon>Takifugu</taxon>
    </lineage>
</organism>
<evidence type="ECO:0000313" key="2">
    <source>
        <dbReference type="EMBL" id="TNM86842.1"/>
    </source>
</evidence>
<dbReference type="AlphaFoldDB" id="A0A4Z2B3B2"/>
<dbReference type="Proteomes" id="UP000516260">
    <property type="component" value="Chromosome 7"/>
</dbReference>
<accession>A0A4Z2B3B2</accession>
<name>A0A4Z2B3B2_9TELE</name>
<protein>
    <submittedName>
        <fullName evidence="2">Uncharacterized protein</fullName>
    </submittedName>
</protein>
<dbReference type="EMBL" id="SWLE01000020">
    <property type="protein sequence ID" value="TNM86842.1"/>
    <property type="molecule type" value="Genomic_DNA"/>
</dbReference>
<evidence type="ECO:0000256" key="1">
    <source>
        <dbReference type="SAM" id="MobiDB-lite"/>
    </source>
</evidence>